<gene>
    <name evidence="1" type="ORF">RhiirA4_460014</name>
</gene>
<evidence type="ECO:0000313" key="1">
    <source>
        <dbReference type="EMBL" id="PKY45438.1"/>
    </source>
</evidence>
<comment type="caution">
    <text evidence="1">The sequence shown here is derived from an EMBL/GenBank/DDBJ whole genome shotgun (WGS) entry which is preliminary data.</text>
</comment>
<name>A0A2I1GFQ0_9GLOM</name>
<evidence type="ECO:0000313" key="2">
    <source>
        <dbReference type="Proteomes" id="UP000234323"/>
    </source>
</evidence>
<sequence length="55" mass="6168">MSTTKEECCKQQCADFRADKCEEHNRYVRSLATIISCEETPAEAIERASSALTLV</sequence>
<dbReference type="EMBL" id="LLXI01000384">
    <property type="protein sequence ID" value="PKY45438.1"/>
    <property type="molecule type" value="Genomic_DNA"/>
</dbReference>
<protein>
    <submittedName>
        <fullName evidence="1">Uncharacterized protein</fullName>
    </submittedName>
</protein>
<keyword evidence="2" id="KW-1185">Reference proteome</keyword>
<reference evidence="1 2" key="1">
    <citation type="submission" date="2015-10" db="EMBL/GenBank/DDBJ databases">
        <title>Genome analyses suggest a sexual origin of heterokaryosis in a supposedly ancient asexual fungus.</title>
        <authorList>
            <person name="Ropars J."/>
            <person name="Sedzielewska K."/>
            <person name="Noel J."/>
            <person name="Charron P."/>
            <person name="Farinelli L."/>
            <person name="Marton T."/>
            <person name="Kruger M."/>
            <person name="Pelin A."/>
            <person name="Brachmann A."/>
            <person name="Corradi N."/>
        </authorList>
    </citation>
    <scope>NUCLEOTIDE SEQUENCE [LARGE SCALE GENOMIC DNA]</scope>
    <source>
        <strain evidence="1 2">A4</strain>
    </source>
</reference>
<proteinExistence type="predicted"/>
<dbReference type="Proteomes" id="UP000234323">
    <property type="component" value="Unassembled WGS sequence"/>
</dbReference>
<accession>A0A2I1GFQ0</accession>
<organism evidence="1 2">
    <name type="scientific">Rhizophagus irregularis</name>
    <dbReference type="NCBI Taxonomy" id="588596"/>
    <lineage>
        <taxon>Eukaryota</taxon>
        <taxon>Fungi</taxon>
        <taxon>Fungi incertae sedis</taxon>
        <taxon>Mucoromycota</taxon>
        <taxon>Glomeromycotina</taxon>
        <taxon>Glomeromycetes</taxon>
        <taxon>Glomerales</taxon>
        <taxon>Glomeraceae</taxon>
        <taxon>Rhizophagus</taxon>
    </lineage>
</organism>
<dbReference type="AlphaFoldDB" id="A0A2I1GFQ0"/>